<keyword evidence="8" id="KW-1185">Reference proteome</keyword>
<keyword evidence="3 6" id="KW-1133">Transmembrane helix</keyword>
<dbReference type="STRING" id="383855.M3AZ64"/>
<comment type="subcellular location">
    <subcellularLocation>
        <location evidence="1">Membrane</location>
        <topology evidence="1">Single-pass membrane protein</topology>
    </subcellularLocation>
</comment>
<evidence type="ECO:0000256" key="2">
    <source>
        <dbReference type="ARBA" id="ARBA00022692"/>
    </source>
</evidence>
<evidence type="ECO:0000313" key="8">
    <source>
        <dbReference type="Proteomes" id="UP000016932"/>
    </source>
</evidence>
<feature type="compositionally biased region" description="Polar residues" evidence="5">
    <location>
        <begin position="578"/>
        <end position="590"/>
    </location>
</feature>
<dbReference type="InterPro" id="IPR051694">
    <property type="entry name" value="Immunoregulatory_rcpt-like"/>
</dbReference>
<dbReference type="EMBL" id="KB446559">
    <property type="protein sequence ID" value="EME82478.1"/>
    <property type="molecule type" value="Genomic_DNA"/>
</dbReference>
<sequence length="640" mass="68855">MPVARALANVQGNWPIIAWPICLARFNCAAEPSFDHTSPLTCILVRAYIIDTVFNTGKRQHTIDLSCHFRSFLLQKSIHDAEVISAGSNIGAEWTTRFLSPFEGSSRSVVAAAEVEDVSMCISGGLTRRGWMDPKGPIVTSAATNLSARNDQQFAGVDPRTFWLSAFIDKTENNPYRSSMAESETHSDSIASHPRFSIERWVFDGLNHGLPYLGGAGCIICALRWLFGANHARVLEAAGRISMIASSTIASRTPLESLALRTRLVIRILSTHIGSMSYPALTHGTEVTSWIPFTTPFTAPQSCSSLFNVYAAGDLAAFDPVWGVSIDTKDICQPPAVTTWRLAKFAQEDFKPAPHQSSSMEPARRRWHSVVQGKQRQRHTLSMSRRAGYSVANPGTGTNFGNCQSEVTAGQVITLGLSRGSGYTTSVSTVASAIDVGAIAVQGYAIPTTATRTSTSSSSSKYTVRTLGSNASPTDSASSPSSESPTSSASPTSAVPLPTSSNNDDDLSTGVKAGIGIGAALGFIGIVALIVALVVIRRRHQKQSRPQASGQGAFIDRHGEGDCEDQIGQEPKKGPQYPSDNTWSELSSGQHMGELDATPLPAELEGNSEIRHGRRMAFSRVPPAEWFKARWYLDAVHGER</sequence>
<organism evidence="7 8">
    <name type="scientific">Pseudocercospora fijiensis (strain CIRAD86)</name>
    <name type="common">Black leaf streak disease fungus</name>
    <name type="synonym">Mycosphaerella fijiensis</name>
    <dbReference type="NCBI Taxonomy" id="383855"/>
    <lineage>
        <taxon>Eukaryota</taxon>
        <taxon>Fungi</taxon>
        <taxon>Dikarya</taxon>
        <taxon>Ascomycota</taxon>
        <taxon>Pezizomycotina</taxon>
        <taxon>Dothideomycetes</taxon>
        <taxon>Dothideomycetidae</taxon>
        <taxon>Mycosphaerellales</taxon>
        <taxon>Mycosphaerellaceae</taxon>
        <taxon>Pseudocercospora</taxon>
    </lineage>
</organism>
<dbReference type="RefSeq" id="XP_007927834.1">
    <property type="nucleotide sequence ID" value="XM_007929643.1"/>
</dbReference>
<dbReference type="eggNOG" id="ENOG502SUZC">
    <property type="taxonomic scope" value="Eukaryota"/>
</dbReference>
<proteinExistence type="predicted"/>
<keyword evidence="4 6" id="KW-0472">Membrane</keyword>
<accession>M3AZ64</accession>
<feature type="region of interest" description="Disordered" evidence="5">
    <location>
        <begin position="351"/>
        <end position="383"/>
    </location>
</feature>
<dbReference type="GeneID" id="19336647"/>
<reference evidence="7 8" key="1">
    <citation type="journal article" date="2012" name="PLoS Pathog.">
        <title>Diverse lifestyles and strategies of plant pathogenesis encoded in the genomes of eighteen Dothideomycetes fungi.</title>
        <authorList>
            <person name="Ohm R.A."/>
            <person name="Feau N."/>
            <person name="Henrissat B."/>
            <person name="Schoch C.L."/>
            <person name="Horwitz B.A."/>
            <person name="Barry K.W."/>
            <person name="Condon B.J."/>
            <person name="Copeland A.C."/>
            <person name="Dhillon B."/>
            <person name="Glaser F."/>
            <person name="Hesse C.N."/>
            <person name="Kosti I."/>
            <person name="LaButti K."/>
            <person name="Lindquist E.A."/>
            <person name="Lucas S."/>
            <person name="Salamov A.A."/>
            <person name="Bradshaw R.E."/>
            <person name="Ciuffetti L."/>
            <person name="Hamelin R.C."/>
            <person name="Kema G.H.J."/>
            <person name="Lawrence C."/>
            <person name="Scott J.A."/>
            <person name="Spatafora J.W."/>
            <person name="Turgeon B.G."/>
            <person name="de Wit P.J.G.M."/>
            <person name="Zhong S."/>
            <person name="Goodwin S.B."/>
            <person name="Grigoriev I.V."/>
        </authorList>
    </citation>
    <scope>NUCLEOTIDE SEQUENCE [LARGE SCALE GENOMIC DNA]</scope>
    <source>
        <strain evidence="7 8">CIRAD86</strain>
    </source>
</reference>
<dbReference type="PANTHER" id="PTHR15549:SF6">
    <property type="entry name" value="MID2 DOMAIN-CONTAINING PROTEIN"/>
    <property type="match status" value="1"/>
</dbReference>
<evidence type="ECO:0000256" key="6">
    <source>
        <dbReference type="SAM" id="Phobius"/>
    </source>
</evidence>
<dbReference type="VEuPathDB" id="FungiDB:MYCFIDRAFT_208131"/>
<feature type="compositionally biased region" description="Low complexity" evidence="5">
    <location>
        <begin position="450"/>
        <end position="501"/>
    </location>
</feature>
<feature type="region of interest" description="Disordered" evidence="5">
    <location>
        <begin position="540"/>
        <end position="596"/>
    </location>
</feature>
<protein>
    <submittedName>
        <fullName evidence="7">Uncharacterized protein</fullName>
    </submittedName>
</protein>
<feature type="transmembrane region" description="Helical" evidence="6">
    <location>
        <begin position="513"/>
        <end position="536"/>
    </location>
</feature>
<dbReference type="Proteomes" id="UP000016932">
    <property type="component" value="Unassembled WGS sequence"/>
</dbReference>
<dbReference type="PANTHER" id="PTHR15549">
    <property type="entry name" value="PAIRED IMMUNOGLOBULIN-LIKE TYPE 2 RECEPTOR"/>
    <property type="match status" value="1"/>
</dbReference>
<evidence type="ECO:0000256" key="3">
    <source>
        <dbReference type="ARBA" id="ARBA00022989"/>
    </source>
</evidence>
<dbReference type="KEGG" id="pfj:MYCFIDRAFT_208131"/>
<dbReference type="OrthoDB" id="4497263at2759"/>
<evidence type="ECO:0000256" key="5">
    <source>
        <dbReference type="SAM" id="MobiDB-lite"/>
    </source>
</evidence>
<dbReference type="GO" id="GO:0071944">
    <property type="term" value="C:cell periphery"/>
    <property type="evidence" value="ECO:0007669"/>
    <property type="project" value="UniProtKB-ARBA"/>
</dbReference>
<feature type="region of interest" description="Disordered" evidence="5">
    <location>
        <begin position="450"/>
        <end position="504"/>
    </location>
</feature>
<gene>
    <name evidence="7" type="ORF">MYCFIDRAFT_208131</name>
</gene>
<keyword evidence="2 6" id="KW-0812">Transmembrane</keyword>
<dbReference type="HOGENOM" id="CLU_427661_0_0_1"/>
<dbReference type="GO" id="GO:0016020">
    <property type="term" value="C:membrane"/>
    <property type="evidence" value="ECO:0007669"/>
    <property type="project" value="UniProtKB-SubCell"/>
</dbReference>
<name>M3AZ64_PSEFD</name>
<dbReference type="AlphaFoldDB" id="M3AZ64"/>
<evidence type="ECO:0000256" key="4">
    <source>
        <dbReference type="ARBA" id="ARBA00023136"/>
    </source>
</evidence>
<evidence type="ECO:0000313" key="7">
    <source>
        <dbReference type="EMBL" id="EME82478.1"/>
    </source>
</evidence>
<evidence type="ECO:0000256" key="1">
    <source>
        <dbReference type="ARBA" id="ARBA00004167"/>
    </source>
</evidence>